<evidence type="ECO:0000256" key="2">
    <source>
        <dbReference type="ARBA" id="ARBA00022842"/>
    </source>
</evidence>
<evidence type="ECO:0000313" key="6">
    <source>
        <dbReference type="EMBL" id="KAE8709738.1"/>
    </source>
</evidence>
<dbReference type="Pfam" id="PF03936">
    <property type="entry name" value="Terpene_synth_C"/>
    <property type="match status" value="2"/>
</dbReference>
<dbReference type="SUPFAM" id="SSF48239">
    <property type="entry name" value="Terpenoid cyclases/Protein prenyltransferases"/>
    <property type="match status" value="1"/>
</dbReference>
<feature type="domain" description="Terpene synthase metal-binding" evidence="5">
    <location>
        <begin position="331"/>
        <end position="388"/>
    </location>
</feature>
<dbReference type="EMBL" id="VEPZ02000934">
    <property type="protein sequence ID" value="KAE8709738.1"/>
    <property type="molecule type" value="Genomic_DNA"/>
</dbReference>
<accession>A0A6A3B1I5</accession>
<proteinExistence type="predicted"/>
<dbReference type="Gene3D" id="1.10.600.10">
    <property type="entry name" value="Farnesyl Diphosphate Synthase"/>
    <property type="match status" value="2"/>
</dbReference>
<dbReference type="InterPro" id="IPR008930">
    <property type="entry name" value="Terpenoid_cyclase/PrenylTrfase"/>
</dbReference>
<keyword evidence="7" id="KW-1185">Reference proteome</keyword>
<gene>
    <name evidence="6" type="ORF">F3Y22_tig00110328pilonHSYRG00281</name>
</gene>
<dbReference type="InterPro" id="IPR001906">
    <property type="entry name" value="Terpene_synth_N"/>
</dbReference>
<comment type="caution">
    <text evidence="6">The sequence shown here is derived from an EMBL/GenBank/DDBJ whole genome shotgun (WGS) entry which is preliminary data.</text>
</comment>
<dbReference type="PANTHER" id="PTHR31225">
    <property type="entry name" value="OS04G0344100 PROTEIN-RELATED"/>
    <property type="match status" value="1"/>
</dbReference>
<dbReference type="InterPro" id="IPR036965">
    <property type="entry name" value="Terpene_synth_N_sf"/>
</dbReference>
<dbReference type="InterPro" id="IPR005630">
    <property type="entry name" value="Terpene_synthase_metal-bd"/>
</dbReference>
<dbReference type="GO" id="GO:0000287">
    <property type="term" value="F:magnesium ion binding"/>
    <property type="evidence" value="ECO:0007669"/>
    <property type="project" value="InterPro"/>
</dbReference>
<sequence>MAPTSQSKQRRSANYHPTIWDPTAIKSFTNSIHMYGTQLEDLKQKVGKLVGSRKGTAASLKLIDSLQRLGVAYHFQDQIQQALDPLNVDQNVVSNHLSTVALRFRLRREHCYPVTAVKAKQIVRSLGVPLHWKMERVEARNFIDSYAMDDSKSSVLLDLAKLNYNLIQSAYQQELKQLAEWWRELNFKEKLSFSRDRLMEIYLWATGLSFEPQYAKCRICFTKYACLATVVEDIYDIYGSLDELERFTKAVIGWDVEAVQQLPEYMRAMFSAMSNFTNELAQQTMNDHGLDVLPYIKEQGTYHRSQMVLRRQTPLPIGFRIFSRTTPSCFTGRLWLIDSAMIMAEMERGDIPKAVQSYMIEKGVSEKGVSEEEARDHVKELISYAWKKMNEEIVGNCFPRMVVNLSKNMARTAQCIYQHGDGVGTSTGVTKDCIVSSILKPIPF</sequence>
<evidence type="ECO:0000259" key="5">
    <source>
        <dbReference type="Pfam" id="PF03936"/>
    </source>
</evidence>
<dbReference type="Pfam" id="PF01397">
    <property type="entry name" value="Terpene_synth"/>
    <property type="match status" value="1"/>
</dbReference>
<dbReference type="GO" id="GO:0016114">
    <property type="term" value="P:terpenoid biosynthetic process"/>
    <property type="evidence" value="ECO:0007669"/>
    <property type="project" value="InterPro"/>
</dbReference>
<reference evidence="6" key="1">
    <citation type="submission" date="2019-09" db="EMBL/GenBank/DDBJ databases">
        <title>Draft genome information of white flower Hibiscus syriacus.</title>
        <authorList>
            <person name="Kim Y.-M."/>
        </authorList>
    </citation>
    <scope>NUCLEOTIDE SEQUENCE [LARGE SCALE GENOMIC DNA]</scope>
    <source>
        <strain evidence="6">YM2019G1</strain>
    </source>
</reference>
<evidence type="ECO:0000313" key="7">
    <source>
        <dbReference type="Proteomes" id="UP000436088"/>
    </source>
</evidence>
<evidence type="ECO:0000259" key="4">
    <source>
        <dbReference type="Pfam" id="PF01397"/>
    </source>
</evidence>
<name>A0A6A3B1I5_HIBSY</name>
<organism evidence="6 7">
    <name type="scientific">Hibiscus syriacus</name>
    <name type="common">Rose of Sharon</name>
    <dbReference type="NCBI Taxonomy" id="106335"/>
    <lineage>
        <taxon>Eukaryota</taxon>
        <taxon>Viridiplantae</taxon>
        <taxon>Streptophyta</taxon>
        <taxon>Embryophyta</taxon>
        <taxon>Tracheophyta</taxon>
        <taxon>Spermatophyta</taxon>
        <taxon>Magnoliopsida</taxon>
        <taxon>eudicotyledons</taxon>
        <taxon>Gunneridae</taxon>
        <taxon>Pentapetalae</taxon>
        <taxon>rosids</taxon>
        <taxon>malvids</taxon>
        <taxon>Malvales</taxon>
        <taxon>Malvaceae</taxon>
        <taxon>Malvoideae</taxon>
        <taxon>Hibiscus</taxon>
    </lineage>
</organism>
<evidence type="ECO:0000256" key="3">
    <source>
        <dbReference type="ARBA" id="ARBA00023239"/>
    </source>
</evidence>
<protein>
    <submittedName>
        <fullName evidence="6">3R-linalool synthase, putative isoform 2</fullName>
    </submittedName>
</protein>
<dbReference type="PANTHER" id="PTHR31225:SF98">
    <property type="entry name" value="TERPENE SYNTHASE 9-RELATED"/>
    <property type="match status" value="1"/>
</dbReference>
<dbReference type="Proteomes" id="UP000436088">
    <property type="component" value="Unassembled WGS sequence"/>
</dbReference>
<dbReference type="SUPFAM" id="SSF48576">
    <property type="entry name" value="Terpenoid synthases"/>
    <property type="match status" value="1"/>
</dbReference>
<dbReference type="AlphaFoldDB" id="A0A6A3B1I5"/>
<dbReference type="InterPro" id="IPR050148">
    <property type="entry name" value="Terpene_synthase-like"/>
</dbReference>
<keyword evidence="2" id="KW-0460">Magnesium</keyword>
<keyword evidence="3" id="KW-0456">Lyase</keyword>
<evidence type="ECO:0000256" key="1">
    <source>
        <dbReference type="ARBA" id="ARBA00022723"/>
    </source>
</evidence>
<keyword evidence="1" id="KW-0479">Metal-binding</keyword>
<dbReference type="Gene3D" id="1.50.10.130">
    <property type="entry name" value="Terpene synthase, N-terminal domain"/>
    <property type="match status" value="2"/>
</dbReference>
<feature type="domain" description="Terpene synthase metal-binding" evidence="5">
    <location>
        <begin position="183"/>
        <end position="299"/>
    </location>
</feature>
<feature type="domain" description="Terpene synthase N-terminal" evidence="4">
    <location>
        <begin position="31"/>
        <end position="116"/>
    </location>
</feature>
<dbReference type="GO" id="GO:0010333">
    <property type="term" value="F:terpene synthase activity"/>
    <property type="evidence" value="ECO:0007669"/>
    <property type="project" value="InterPro"/>
</dbReference>
<dbReference type="InterPro" id="IPR008949">
    <property type="entry name" value="Isoprenoid_synthase_dom_sf"/>
</dbReference>